<proteinExistence type="predicted"/>
<evidence type="ECO:0000313" key="3">
    <source>
        <dbReference type="Proteomes" id="UP000005242"/>
    </source>
</evidence>
<dbReference type="HOGENOM" id="CLU_2706676_0_0_1"/>
<name>I4YFZ0_WALMC</name>
<gene>
    <name evidence="2" type="ORF">WALSEDRAFT_59665</name>
</gene>
<feature type="transmembrane region" description="Helical" evidence="1">
    <location>
        <begin position="49"/>
        <end position="65"/>
    </location>
</feature>
<dbReference type="EMBL" id="JH668226">
    <property type="protein sequence ID" value="EIM22882.1"/>
    <property type="molecule type" value="Genomic_DNA"/>
</dbReference>
<protein>
    <submittedName>
        <fullName evidence="2">Uncharacterized protein</fullName>
    </submittedName>
</protein>
<evidence type="ECO:0000256" key="1">
    <source>
        <dbReference type="SAM" id="Phobius"/>
    </source>
</evidence>
<keyword evidence="1" id="KW-0472">Membrane</keyword>
<keyword evidence="1" id="KW-0812">Transmembrane</keyword>
<dbReference type="RefSeq" id="XP_006956931.1">
    <property type="nucleotide sequence ID" value="XM_006956869.1"/>
</dbReference>
<evidence type="ECO:0000313" key="2">
    <source>
        <dbReference type="EMBL" id="EIM22882.1"/>
    </source>
</evidence>
<dbReference type="InParanoid" id="I4YFZ0"/>
<keyword evidence="3" id="KW-1185">Reference proteome</keyword>
<accession>I4YFZ0</accession>
<keyword evidence="1" id="KW-1133">Transmembrane helix</keyword>
<feature type="transmembrane region" description="Helical" evidence="1">
    <location>
        <begin position="21"/>
        <end position="37"/>
    </location>
</feature>
<dbReference type="GeneID" id="18473485"/>
<organism evidence="2 3">
    <name type="scientific">Wallemia mellicola (strain ATCC MYA-4683 / CBS 633.66)</name>
    <name type="common">Wallemia sebi (CBS 633.66)</name>
    <dbReference type="NCBI Taxonomy" id="671144"/>
    <lineage>
        <taxon>Eukaryota</taxon>
        <taxon>Fungi</taxon>
        <taxon>Dikarya</taxon>
        <taxon>Basidiomycota</taxon>
        <taxon>Wallemiomycotina</taxon>
        <taxon>Wallemiomycetes</taxon>
        <taxon>Wallemiales</taxon>
        <taxon>Wallemiaceae</taxon>
        <taxon>Wallemia</taxon>
    </lineage>
</organism>
<sequence length="73" mass="8378">MKEFSNVIESVNIMTNNPLASLLKVILISVILFYGATFARQQDGLPKSYIYFLGSMYVLSLIIYIRDRRNSLN</sequence>
<dbReference type="AlphaFoldDB" id="I4YFZ0"/>
<reference evidence="2 3" key="1">
    <citation type="journal article" date="2012" name="Fungal Genet. Biol.">
        <title>The genome of the xerotolerant mold Wallemia sebi reveals adaptations to osmotic stress and suggests cryptic sexual reproduction.</title>
        <authorList>
            <person name="Padamsee M."/>
            <person name="Kumar T.K.A."/>
            <person name="Riley R."/>
            <person name="Binder M."/>
            <person name="Boyd A."/>
            <person name="Calvo A.M."/>
            <person name="Furukawa K."/>
            <person name="Hesse C."/>
            <person name="Hohmann S."/>
            <person name="James T.Y."/>
            <person name="LaButti K."/>
            <person name="Lapidus A."/>
            <person name="Lindquist E."/>
            <person name="Lucas S."/>
            <person name="Miller K."/>
            <person name="Shantappa S."/>
            <person name="Grigoriev I.V."/>
            <person name="Hibbett D.S."/>
            <person name="McLaughlin D.J."/>
            <person name="Spatafora J.W."/>
            <person name="Aime M.C."/>
        </authorList>
    </citation>
    <scope>NUCLEOTIDE SEQUENCE [LARGE SCALE GENOMIC DNA]</scope>
    <source>
        <strain evidence="3">ATCC MYA-4683 / CBS 633.66</strain>
    </source>
</reference>
<dbReference type="Proteomes" id="UP000005242">
    <property type="component" value="Unassembled WGS sequence"/>
</dbReference>
<dbReference type="KEGG" id="wse:WALSEDRAFT_59665"/>